<evidence type="ECO:0000313" key="2">
    <source>
        <dbReference type="Proteomes" id="UP000244369"/>
    </source>
</evidence>
<name>A0A2S1ESS5_LIMRT</name>
<protein>
    <submittedName>
        <fullName evidence="1">Uncharacterized protein</fullName>
    </submittedName>
</protein>
<dbReference type="EMBL" id="CP027805">
    <property type="protein sequence ID" value="AWD62941.1"/>
    <property type="molecule type" value="Genomic_DNA"/>
</dbReference>
<dbReference type="Proteomes" id="UP000244369">
    <property type="component" value="Chromosome"/>
</dbReference>
<gene>
    <name evidence="1" type="ORF">LWHH1689_1654</name>
</gene>
<sequence length="46" mass="5379">MSYFDSRVGNCPVWQVEFIWVVKRPEMVGISGIVRGVKMWNFSVED</sequence>
<organism evidence="1 2">
    <name type="scientific">Limosilactobacillus reuteri</name>
    <name type="common">Lactobacillus reuteri</name>
    <dbReference type="NCBI Taxonomy" id="1598"/>
    <lineage>
        <taxon>Bacteria</taxon>
        <taxon>Bacillati</taxon>
        <taxon>Bacillota</taxon>
        <taxon>Bacilli</taxon>
        <taxon>Lactobacillales</taxon>
        <taxon>Lactobacillaceae</taxon>
        <taxon>Limosilactobacillus</taxon>
    </lineage>
</organism>
<accession>A0A2S1ESS5</accession>
<reference evidence="1 2" key="1">
    <citation type="submission" date="2018-03" db="EMBL/GenBank/DDBJ databases">
        <title>Complete Genome Sequence of the Chinese traditional Highland Barley wine Isolate Lactobacillus reuteri WHH1689.</title>
        <authorList>
            <person name="Chen S."/>
            <person name="Chen L."/>
            <person name="Chen L."/>
            <person name="Li Y."/>
        </authorList>
    </citation>
    <scope>NUCLEOTIDE SEQUENCE [LARGE SCALE GENOMIC DNA]</scope>
    <source>
        <strain evidence="1 2">WHH1689</strain>
    </source>
</reference>
<proteinExistence type="predicted"/>
<dbReference type="AlphaFoldDB" id="A0A2S1ESS5"/>
<evidence type="ECO:0000313" key="1">
    <source>
        <dbReference type="EMBL" id="AWD62941.1"/>
    </source>
</evidence>